<evidence type="ECO:0008006" key="6">
    <source>
        <dbReference type="Google" id="ProtNLM"/>
    </source>
</evidence>
<dbReference type="PANTHER" id="PTHR30481">
    <property type="entry name" value="DNA ADENINE METHYLASE"/>
    <property type="match status" value="1"/>
</dbReference>
<organism evidence="4 5">
    <name type="scientific">Psittacicella melopsittaci</name>
    <dbReference type="NCBI Taxonomy" id="2028576"/>
    <lineage>
        <taxon>Bacteria</taxon>
        <taxon>Pseudomonadati</taxon>
        <taxon>Pseudomonadota</taxon>
        <taxon>Gammaproteobacteria</taxon>
        <taxon>Pasteurellales</taxon>
        <taxon>Psittacicellaceae</taxon>
        <taxon>Psittacicella</taxon>
    </lineage>
</organism>
<reference evidence="4 5" key="1">
    <citation type="submission" date="2017-08" db="EMBL/GenBank/DDBJ databases">
        <title>Reclassification of Bisgaard taxon 37 and 44.</title>
        <authorList>
            <person name="Christensen H."/>
        </authorList>
    </citation>
    <scope>NUCLEOTIDE SEQUENCE [LARGE SCALE GENOMIC DNA]</scope>
    <source>
        <strain evidence="4 5">B96_4</strain>
    </source>
</reference>
<comment type="caution">
    <text evidence="4">The sequence shown here is derived from an EMBL/GenBank/DDBJ whole genome shotgun (WGS) entry which is preliminary data.</text>
</comment>
<dbReference type="Proteomes" id="UP000266258">
    <property type="component" value="Unassembled WGS sequence"/>
</dbReference>
<dbReference type="InterPro" id="IPR012327">
    <property type="entry name" value="MeTrfase_D12"/>
</dbReference>
<keyword evidence="3" id="KW-0949">S-adenosyl-L-methionine</keyword>
<gene>
    <name evidence="4" type="ORF">CJP74_02500</name>
</gene>
<dbReference type="EMBL" id="NRJH01000018">
    <property type="protein sequence ID" value="RIY33315.1"/>
    <property type="molecule type" value="Genomic_DNA"/>
</dbReference>
<protein>
    <recommendedName>
        <fullName evidence="6">DNA adenine methylase</fullName>
    </recommendedName>
</protein>
<evidence type="ECO:0000313" key="5">
    <source>
        <dbReference type="Proteomes" id="UP000266258"/>
    </source>
</evidence>
<dbReference type="GO" id="GO:0032259">
    <property type="term" value="P:methylation"/>
    <property type="evidence" value="ECO:0007669"/>
    <property type="project" value="UniProtKB-KW"/>
</dbReference>
<dbReference type="RefSeq" id="WP_119496706.1">
    <property type="nucleotide sequence ID" value="NZ_NRJH01000018.1"/>
</dbReference>
<dbReference type="GO" id="GO:0009007">
    <property type="term" value="F:site-specific DNA-methyltransferase (adenine-specific) activity"/>
    <property type="evidence" value="ECO:0007669"/>
    <property type="project" value="UniProtKB-EC"/>
</dbReference>
<dbReference type="GO" id="GO:0009307">
    <property type="term" value="P:DNA restriction-modification system"/>
    <property type="evidence" value="ECO:0007669"/>
    <property type="project" value="InterPro"/>
</dbReference>
<sequence length="428" mass="50191">MSAVESDDFKEDDLFSSQNIAKYDQNIDFLLNVPANTKVPLRYTPPALNYGGEKDKEPKKQAQEQDYTFTPLFDLEEEVVTKPEKAPKEFVASPFSYNWSKASVIDQIVKLFPPNINFFYDVFSGAGNVGINTNAKVITCVDTNSCMTQLLQFLQKHDFESLSRTIDFFTERYNLSNSAAFGYAHYQTTSNDGLNVYNREAYLKLRSDFNHLLRQLRIKNFLRFIADQNKEQQSSLRINKATKQHKPKLQYTDDLLIRLLMLIIFGFNSFARFNSSGEFNLPVGKRDFSYKTREKFKAFYEATKNKHIEFVENSFLDLDINQLIQEQAFVFLDPPCILNQEDLQVSTWSEKDEEELYLFIEELDKNQIQFALSTYIQFNGRYNYALLDWCHTNRFNINFIRRDTDGQELHSEEEFARRTLEVVITNYF</sequence>
<dbReference type="GO" id="GO:1904047">
    <property type="term" value="F:S-adenosyl-L-methionine binding"/>
    <property type="evidence" value="ECO:0007669"/>
    <property type="project" value="TreeGrafter"/>
</dbReference>
<evidence type="ECO:0000313" key="4">
    <source>
        <dbReference type="EMBL" id="RIY33315.1"/>
    </source>
</evidence>
<keyword evidence="1" id="KW-0489">Methyltransferase</keyword>
<dbReference type="Gene3D" id="3.40.50.150">
    <property type="entry name" value="Vaccinia Virus protein VP39"/>
    <property type="match status" value="2"/>
</dbReference>
<name>A0A3A1Y6S6_9GAMM</name>
<accession>A0A3A1Y6S6</accession>
<evidence type="ECO:0000256" key="2">
    <source>
        <dbReference type="ARBA" id="ARBA00022679"/>
    </source>
</evidence>
<evidence type="ECO:0000256" key="3">
    <source>
        <dbReference type="ARBA" id="ARBA00022691"/>
    </source>
</evidence>
<dbReference type="OrthoDB" id="9805629at2"/>
<dbReference type="GO" id="GO:0043565">
    <property type="term" value="F:sequence-specific DNA binding"/>
    <property type="evidence" value="ECO:0007669"/>
    <property type="project" value="TreeGrafter"/>
</dbReference>
<proteinExistence type="predicted"/>
<dbReference type="Pfam" id="PF02086">
    <property type="entry name" value="MethyltransfD12"/>
    <property type="match status" value="1"/>
</dbReference>
<dbReference type="SUPFAM" id="SSF53335">
    <property type="entry name" value="S-adenosyl-L-methionine-dependent methyltransferases"/>
    <property type="match status" value="1"/>
</dbReference>
<dbReference type="GO" id="GO:0006298">
    <property type="term" value="P:mismatch repair"/>
    <property type="evidence" value="ECO:0007669"/>
    <property type="project" value="TreeGrafter"/>
</dbReference>
<evidence type="ECO:0000256" key="1">
    <source>
        <dbReference type="ARBA" id="ARBA00022603"/>
    </source>
</evidence>
<dbReference type="PANTHER" id="PTHR30481:SF3">
    <property type="entry name" value="DNA ADENINE METHYLASE"/>
    <property type="match status" value="1"/>
</dbReference>
<keyword evidence="5" id="KW-1185">Reference proteome</keyword>
<dbReference type="InterPro" id="IPR029063">
    <property type="entry name" value="SAM-dependent_MTases_sf"/>
</dbReference>
<dbReference type="AlphaFoldDB" id="A0A3A1Y6S6"/>
<keyword evidence="2" id="KW-0808">Transferase</keyword>